<name>A0AAV4DIP0_9GAST</name>
<protein>
    <submittedName>
        <fullName evidence="1">Uncharacterized protein</fullName>
    </submittedName>
</protein>
<dbReference type="EMBL" id="BLXT01007928">
    <property type="protein sequence ID" value="GFO44005.1"/>
    <property type="molecule type" value="Genomic_DNA"/>
</dbReference>
<dbReference type="Proteomes" id="UP000735302">
    <property type="component" value="Unassembled WGS sequence"/>
</dbReference>
<comment type="caution">
    <text evidence="1">The sequence shown here is derived from an EMBL/GenBank/DDBJ whole genome shotgun (WGS) entry which is preliminary data.</text>
</comment>
<reference evidence="1 2" key="1">
    <citation type="journal article" date="2021" name="Elife">
        <title>Chloroplast acquisition without the gene transfer in kleptoplastic sea slugs, Plakobranchus ocellatus.</title>
        <authorList>
            <person name="Maeda T."/>
            <person name="Takahashi S."/>
            <person name="Yoshida T."/>
            <person name="Shimamura S."/>
            <person name="Takaki Y."/>
            <person name="Nagai Y."/>
            <person name="Toyoda A."/>
            <person name="Suzuki Y."/>
            <person name="Arimoto A."/>
            <person name="Ishii H."/>
            <person name="Satoh N."/>
            <person name="Nishiyama T."/>
            <person name="Hasebe M."/>
            <person name="Maruyama T."/>
            <person name="Minagawa J."/>
            <person name="Obokata J."/>
            <person name="Shigenobu S."/>
        </authorList>
    </citation>
    <scope>NUCLEOTIDE SEQUENCE [LARGE SCALE GENOMIC DNA]</scope>
</reference>
<keyword evidence="2" id="KW-1185">Reference proteome</keyword>
<organism evidence="1 2">
    <name type="scientific">Plakobranchus ocellatus</name>
    <dbReference type="NCBI Taxonomy" id="259542"/>
    <lineage>
        <taxon>Eukaryota</taxon>
        <taxon>Metazoa</taxon>
        <taxon>Spiralia</taxon>
        <taxon>Lophotrochozoa</taxon>
        <taxon>Mollusca</taxon>
        <taxon>Gastropoda</taxon>
        <taxon>Heterobranchia</taxon>
        <taxon>Euthyneura</taxon>
        <taxon>Panpulmonata</taxon>
        <taxon>Sacoglossa</taxon>
        <taxon>Placobranchoidea</taxon>
        <taxon>Plakobranchidae</taxon>
        <taxon>Plakobranchus</taxon>
    </lineage>
</organism>
<evidence type="ECO:0000313" key="1">
    <source>
        <dbReference type="EMBL" id="GFO44005.1"/>
    </source>
</evidence>
<dbReference type="AlphaFoldDB" id="A0AAV4DIP0"/>
<accession>A0AAV4DIP0</accession>
<proteinExistence type="predicted"/>
<sequence length="91" mass="9508">MQIAAAVRLLKINTANFKDVDIKMALPICKSDKRPGLIGGSRRGDGKRLLLAGADPVTPTGSTLTSCNSHAFPAIATGNACYYCIAISLDS</sequence>
<evidence type="ECO:0000313" key="2">
    <source>
        <dbReference type="Proteomes" id="UP000735302"/>
    </source>
</evidence>
<gene>
    <name evidence="1" type="ORF">PoB_007051000</name>
</gene>